<dbReference type="InterPro" id="IPR000873">
    <property type="entry name" value="AMP-dep_synth/lig_dom"/>
</dbReference>
<evidence type="ECO:0000259" key="7">
    <source>
        <dbReference type="Pfam" id="PF00501"/>
    </source>
</evidence>
<evidence type="ECO:0000256" key="1">
    <source>
        <dbReference type="ARBA" id="ARBA00006432"/>
    </source>
</evidence>
<comment type="caution">
    <text evidence="8">The sequence shown here is derived from an EMBL/GenBank/DDBJ whole genome shotgun (WGS) entry which is preliminary data.</text>
</comment>
<dbReference type="GO" id="GO:0004467">
    <property type="term" value="F:long-chain fatty acid-CoA ligase activity"/>
    <property type="evidence" value="ECO:0007669"/>
    <property type="project" value="UniProtKB-EC"/>
</dbReference>
<dbReference type="GO" id="GO:0016020">
    <property type="term" value="C:membrane"/>
    <property type="evidence" value="ECO:0007669"/>
    <property type="project" value="TreeGrafter"/>
</dbReference>
<evidence type="ECO:0000256" key="4">
    <source>
        <dbReference type="ARBA" id="ARBA00022840"/>
    </source>
</evidence>
<dbReference type="InterPro" id="IPR042099">
    <property type="entry name" value="ANL_N_sf"/>
</dbReference>
<dbReference type="Pfam" id="PF00501">
    <property type="entry name" value="AMP-binding"/>
    <property type="match status" value="1"/>
</dbReference>
<evidence type="ECO:0000256" key="5">
    <source>
        <dbReference type="ARBA" id="ARBA00036813"/>
    </source>
</evidence>
<keyword evidence="2" id="KW-0436">Ligase</keyword>
<dbReference type="SUPFAM" id="SSF56801">
    <property type="entry name" value="Acetyl-CoA synthetase-like"/>
    <property type="match status" value="1"/>
</dbReference>
<dbReference type="EMBL" id="JAAWWB010000155">
    <property type="protein sequence ID" value="KAG6737114.1"/>
    <property type="molecule type" value="Genomic_DNA"/>
</dbReference>
<proteinExistence type="inferred from homology"/>
<comment type="catalytic activity">
    <reaction evidence="5">
        <text>a long-chain fatty acid + ATP + CoA = a long-chain fatty acyl-CoA + AMP + diphosphate</text>
        <dbReference type="Rhea" id="RHEA:15421"/>
        <dbReference type="ChEBI" id="CHEBI:30616"/>
        <dbReference type="ChEBI" id="CHEBI:33019"/>
        <dbReference type="ChEBI" id="CHEBI:57287"/>
        <dbReference type="ChEBI" id="CHEBI:57560"/>
        <dbReference type="ChEBI" id="CHEBI:83139"/>
        <dbReference type="ChEBI" id="CHEBI:456215"/>
        <dbReference type="EC" id="6.2.1.3"/>
    </reaction>
</comment>
<name>A0A8X7XS91_POPTO</name>
<evidence type="ECO:0000256" key="6">
    <source>
        <dbReference type="SAM" id="Phobius"/>
    </source>
</evidence>
<sequence>MLFFVCFQDSERFDRMIPYIVAILVPLIITLLYQKTKNAKKRGVPVDVGGEPGYAIRNAQFPTLLETAWEGVSTLAQLFEMACKKHEHKCLLGTRTLISKDTEVSAGGRSFEKLHLGEYEWLTYGQVFEKVCNFASGLAHLGLRSEERVAIFADTRAEWFISLQGCFRRNVSVVTIYASLGEEAVCYSLNEVLSLTLSSQCSNSLDRHYPKHFHIATEVTAVICGAKELKKLAEVSGQLETVKYIICMDDETPSSASSVAQSGHWRVVSVADVEKLGRENPVDAALPLSEDVAVIMYTSGSTGLPKGVMMTHGNVLAVVSSVRTIVTGLDDKDVYLAYLPLAHILEIAAENVVASAGSAIGYGTPMTLTDTSNKIKRGTKGDATVLRPTVMAAVPAILDRVRDGVQKKVDAKGGLTKKLFDFAYARRISAINGSWFGARGIELLLWNFLVFRKVRAVLGGRIRFLLSGGAPLSGDTQRFINICLGAPICQGYGLTETCAGGTFSEFDDPSVGRVGNPVPCSYIKLIDWPEGGYLISNSPMPRGEIVIGGPNVTLGYFKNEAKTKEEYKVDERGMRWFYTGDIGQFHADGCLEIIDRKKDIVKLQHGEYISLGKVEAALVVSPYVENIMLHADPFHSYCVALVVAAQPALEEWASKKGIAFTDFAELCEKEETIKEVQASLLKVCLSDHGLASRIEKGASGCLAYIFYPFQCLWHKVLEKLEKQHLCNTLEVSCSNNKATGYQNMLMNTTGKMLRDETFVEPLFEFIRHKMVMNKTSDQLSALKVFLGIVLCLAEHLPLPASSRFYHRNSLLRAAKEEQSFSAMLLLRLLHNNAPDIAAKAARLEKLEIPTKIKLLPDPWTPETGLVTAALKLKREAVRKAFFEELSKLYES</sequence>
<evidence type="ECO:0000313" key="8">
    <source>
        <dbReference type="EMBL" id="KAG6737114.1"/>
    </source>
</evidence>
<evidence type="ECO:0000256" key="2">
    <source>
        <dbReference type="ARBA" id="ARBA00022598"/>
    </source>
</evidence>
<evidence type="ECO:0000256" key="3">
    <source>
        <dbReference type="ARBA" id="ARBA00022741"/>
    </source>
</evidence>
<keyword evidence="6" id="KW-1133">Transmembrane helix</keyword>
<dbReference type="GO" id="GO:0005524">
    <property type="term" value="F:ATP binding"/>
    <property type="evidence" value="ECO:0007669"/>
    <property type="project" value="UniProtKB-KW"/>
</dbReference>
<keyword evidence="9" id="KW-1185">Reference proteome</keyword>
<keyword evidence="4" id="KW-0067">ATP-binding</keyword>
<dbReference type="PROSITE" id="PS00455">
    <property type="entry name" value="AMP_BINDING"/>
    <property type="match status" value="1"/>
</dbReference>
<keyword evidence="6" id="KW-0472">Membrane</keyword>
<protein>
    <recommendedName>
        <fullName evidence="7">AMP-dependent synthetase/ligase domain-containing protein</fullName>
    </recommendedName>
</protein>
<dbReference type="Gene3D" id="3.40.50.12780">
    <property type="entry name" value="N-terminal domain of ligase-like"/>
    <property type="match status" value="1"/>
</dbReference>
<keyword evidence="6" id="KW-0812">Transmembrane</keyword>
<dbReference type="AlphaFoldDB" id="A0A8X7XS91"/>
<reference evidence="8" key="1">
    <citation type="journal article" date="2020" name="bioRxiv">
        <title>Hybrid origin of Populus tomentosa Carr. identified through genome sequencing and phylogenomic analysis.</title>
        <authorList>
            <person name="An X."/>
            <person name="Gao K."/>
            <person name="Chen Z."/>
            <person name="Li J."/>
            <person name="Yang X."/>
            <person name="Yang X."/>
            <person name="Zhou J."/>
            <person name="Guo T."/>
            <person name="Zhao T."/>
            <person name="Huang S."/>
            <person name="Miao D."/>
            <person name="Khan W.U."/>
            <person name="Rao P."/>
            <person name="Ye M."/>
            <person name="Lei B."/>
            <person name="Liao W."/>
            <person name="Wang J."/>
            <person name="Ji L."/>
            <person name="Li Y."/>
            <person name="Guo B."/>
            <person name="Mustafa N.S."/>
            <person name="Li S."/>
            <person name="Yun Q."/>
            <person name="Keller S.R."/>
            <person name="Mao J."/>
            <person name="Zhang R."/>
            <person name="Strauss S.H."/>
        </authorList>
    </citation>
    <scope>NUCLEOTIDE SEQUENCE</scope>
    <source>
        <strain evidence="8">GM15</strain>
        <tissue evidence="8">Leaf</tissue>
    </source>
</reference>
<dbReference type="Proteomes" id="UP000886885">
    <property type="component" value="Unassembled WGS sequence"/>
</dbReference>
<organism evidence="8 9">
    <name type="scientific">Populus tomentosa</name>
    <name type="common">Chinese white poplar</name>
    <dbReference type="NCBI Taxonomy" id="118781"/>
    <lineage>
        <taxon>Eukaryota</taxon>
        <taxon>Viridiplantae</taxon>
        <taxon>Streptophyta</taxon>
        <taxon>Embryophyta</taxon>
        <taxon>Tracheophyta</taxon>
        <taxon>Spermatophyta</taxon>
        <taxon>Magnoliopsida</taxon>
        <taxon>eudicotyledons</taxon>
        <taxon>Gunneridae</taxon>
        <taxon>Pentapetalae</taxon>
        <taxon>rosids</taxon>
        <taxon>fabids</taxon>
        <taxon>Malpighiales</taxon>
        <taxon>Salicaceae</taxon>
        <taxon>Saliceae</taxon>
        <taxon>Populus</taxon>
    </lineage>
</organism>
<dbReference type="GO" id="GO:0005783">
    <property type="term" value="C:endoplasmic reticulum"/>
    <property type="evidence" value="ECO:0007669"/>
    <property type="project" value="TreeGrafter"/>
</dbReference>
<comment type="similarity">
    <text evidence="1">Belongs to the ATP-dependent AMP-binding enzyme family.</text>
</comment>
<dbReference type="PANTHER" id="PTHR43272:SF83">
    <property type="entry name" value="ACYL-COA SYNTHETASE LONG-CHAIN, ISOFORM J"/>
    <property type="match status" value="1"/>
</dbReference>
<gene>
    <name evidence="8" type="ORF">POTOM_059892</name>
</gene>
<feature type="transmembrane region" description="Helical" evidence="6">
    <location>
        <begin position="16"/>
        <end position="33"/>
    </location>
</feature>
<dbReference type="OrthoDB" id="1700726at2759"/>
<dbReference type="InterPro" id="IPR020845">
    <property type="entry name" value="AMP-binding_CS"/>
</dbReference>
<accession>A0A8X7XS91</accession>
<dbReference type="PANTHER" id="PTHR43272">
    <property type="entry name" value="LONG-CHAIN-FATTY-ACID--COA LIGASE"/>
    <property type="match status" value="1"/>
</dbReference>
<keyword evidence="3" id="KW-0547">Nucleotide-binding</keyword>
<evidence type="ECO:0000313" key="9">
    <source>
        <dbReference type="Proteomes" id="UP000886885"/>
    </source>
</evidence>
<feature type="domain" description="AMP-dependent synthetase/ligase" evidence="7">
    <location>
        <begin position="114"/>
        <end position="557"/>
    </location>
</feature>